<proteinExistence type="predicted"/>
<keyword evidence="6" id="KW-0378">Hydrolase</keyword>
<feature type="region of interest" description="Disordered" evidence="9">
    <location>
        <begin position="356"/>
        <end position="379"/>
    </location>
</feature>
<dbReference type="Pfam" id="PF17917">
    <property type="entry name" value="RT_RNaseH"/>
    <property type="match status" value="1"/>
</dbReference>
<evidence type="ECO:0000259" key="10">
    <source>
        <dbReference type="PROSITE" id="PS50175"/>
    </source>
</evidence>
<keyword evidence="8" id="KW-0233">DNA recombination</keyword>
<evidence type="ECO:0000256" key="1">
    <source>
        <dbReference type="ARBA" id="ARBA00012493"/>
    </source>
</evidence>
<keyword evidence="7" id="KW-0695">RNA-directed DNA polymerase</keyword>
<dbReference type="InterPro" id="IPR043128">
    <property type="entry name" value="Rev_trsase/Diguanyl_cyclase"/>
</dbReference>
<dbReference type="GO" id="GO:0004190">
    <property type="term" value="F:aspartic-type endopeptidase activity"/>
    <property type="evidence" value="ECO:0007669"/>
    <property type="project" value="InterPro"/>
</dbReference>
<feature type="region of interest" description="Disordered" evidence="9">
    <location>
        <begin position="1948"/>
        <end position="1986"/>
    </location>
</feature>
<dbReference type="InterPro" id="IPR001584">
    <property type="entry name" value="Integrase_cat-core"/>
</dbReference>
<dbReference type="PANTHER" id="PTHR37984">
    <property type="entry name" value="PROTEIN CBG26694"/>
    <property type="match status" value="1"/>
</dbReference>
<dbReference type="Pfam" id="PF00078">
    <property type="entry name" value="RVT_1"/>
    <property type="match status" value="1"/>
</dbReference>
<dbReference type="PROSITE" id="PS00141">
    <property type="entry name" value="ASP_PROTEASE"/>
    <property type="match status" value="1"/>
</dbReference>
<dbReference type="InterPro" id="IPR043502">
    <property type="entry name" value="DNA/RNA_pol_sf"/>
</dbReference>
<dbReference type="InterPro" id="IPR001969">
    <property type="entry name" value="Aspartic_peptidase_AS"/>
</dbReference>
<evidence type="ECO:0000256" key="5">
    <source>
        <dbReference type="ARBA" id="ARBA00022759"/>
    </source>
</evidence>
<dbReference type="InterPro" id="IPR041373">
    <property type="entry name" value="RT_RNaseH"/>
</dbReference>
<evidence type="ECO:0000313" key="12">
    <source>
        <dbReference type="Proteomes" id="UP000035681"/>
    </source>
</evidence>
<dbReference type="PANTHER" id="PTHR37984:SF5">
    <property type="entry name" value="PROTEIN NYNRIN-LIKE"/>
    <property type="match status" value="1"/>
</dbReference>
<evidence type="ECO:0000256" key="8">
    <source>
        <dbReference type="ARBA" id="ARBA00023172"/>
    </source>
</evidence>
<dbReference type="PROSITE" id="PS50175">
    <property type="entry name" value="ASP_PROT_RETROV"/>
    <property type="match status" value="1"/>
</dbReference>
<dbReference type="InterPro" id="IPR000477">
    <property type="entry name" value="RT_dom"/>
</dbReference>
<dbReference type="GO" id="GO:0006508">
    <property type="term" value="P:proteolysis"/>
    <property type="evidence" value="ECO:0007669"/>
    <property type="project" value="InterPro"/>
</dbReference>
<organism evidence="12 13">
    <name type="scientific">Strongyloides stercoralis</name>
    <name type="common">Threadworm</name>
    <dbReference type="NCBI Taxonomy" id="6248"/>
    <lineage>
        <taxon>Eukaryota</taxon>
        <taxon>Metazoa</taxon>
        <taxon>Ecdysozoa</taxon>
        <taxon>Nematoda</taxon>
        <taxon>Chromadorea</taxon>
        <taxon>Rhabditida</taxon>
        <taxon>Tylenchina</taxon>
        <taxon>Panagrolaimomorpha</taxon>
        <taxon>Strongyloidoidea</taxon>
        <taxon>Strongyloididae</taxon>
        <taxon>Strongyloides</taxon>
    </lineage>
</organism>
<dbReference type="InterPro" id="IPR002156">
    <property type="entry name" value="RNaseH_domain"/>
</dbReference>
<dbReference type="Gene3D" id="3.30.420.10">
    <property type="entry name" value="Ribonuclease H-like superfamily/Ribonuclease H"/>
    <property type="match status" value="2"/>
</dbReference>
<dbReference type="InterPro" id="IPR021109">
    <property type="entry name" value="Peptidase_aspartic_dom_sf"/>
</dbReference>
<dbReference type="Proteomes" id="UP000035681">
    <property type="component" value="Unplaced"/>
</dbReference>
<dbReference type="Gene3D" id="2.40.70.10">
    <property type="entry name" value="Acid Proteases"/>
    <property type="match status" value="1"/>
</dbReference>
<feature type="domain" description="Peptidase A2" evidence="10">
    <location>
        <begin position="1062"/>
        <end position="1142"/>
    </location>
</feature>
<dbReference type="GO" id="GO:0042575">
    <property type="term" value="C:DNA polymerase complex"/>
    <property type="evidence" value="ECO:0007669"/>
    <property type="project" value="UniProtKB-ARBA"/>
</dbReference>
<dbReference type="GO" id="GO:0006310">
    <property type="term" value="P:DNA recombination"/>
    <property type="evidence" value="ECO:0007669"/>
    <property type="project" value="UniProtKB-KW"/>
</dbReference>
<evidence type="ECO:0000256" key="9">
    <source>
        <dbReference type="SAM" id="MobiDB-lite"/>
    </source>
</evidence>
<evidence type="ECO:0000256" key="2">
    <source>
        <dbReference type="ARBA" id="ARBA00022679"/>
    </source>
</evidence>
<dbReference type="Gene3D" id="3.30.70.270">
    <property type="match status" value="1"/>
</dbReference>
<name>A0AAF5DJF1_STRER</name>
<protein>
    <recommendedName>
        <fullName evidence="1">RNA-directed DNA polymerase</fullName>
        <ecNumber evidence="1">2.7.7.49</ecNumber>
    </recommendedName>
</protein>
<keyword evidence="3" id="KW-0548">Nucleotidyltransferase</keyword>
<keyword evidence="4" id="KW-0540">Nuclease</keyword>
<evidence type="ECO:0000313" key="13">
    <source>
        <dbReference type="WBParaSite" id="TCONS_00014023.p1"/>
    </source>
</evidence>
<evidence type="ECO:0000256" key="6">
    <source>
        <dbReference type="ARBA" id="ARBA00022801"/>
    </source>
</evidence>
<dbReference type="InterPro" id="IPR012337">
    <property type="entry name" value="RNaseH-like_sf"/>
</dbReference>
<feature type="compositionally biased region" description="Low complexity" evidence="9">
    <location>
        <begin position="1960"/>
        <end position="1983"/>
    </location>
</feature>
<dbReference type="SUPFAM" id="SSF53098">
    <property type="entry name" value="Ribonuclease H-like"/>
    <property type="match status" value="3"/>
</dbReference>
<evidence type="ECO:0000256" key="3">
    <source>
        <dbReference type="ARBA" id="ARBA00022695"/>
    </source>
</evidence>
<dbReference type="Pfam" id="PF00075">
    <property type="entry name" value="RNase_H"/>
    <property type="match status" value="1"/>
</dbReference>
<evidence type="ECO:0000256" key="7">
    <source>
        <dbReference type="ARBA" id="ARBA00022918"/>
    </source>
</evidence>
<dbReference type="EC" id="2.7.7.49" evidence="1"/>
<dbReference type="GO" id="GO:0004523">
    <property type="term" value="F:RNA-DNA hybrid ribonuclease activity"/>
    <property type="evidence" value="ECO:0007669"/>
    <property type="project" value="InterPro"/>
</dbReference>
<dbReference type="InterPro" id="IPR036397">
    <property type="entry name" value="RNaseH_sf"/>
</dbReference>
<evidence type="ECO:0000259" key="11">
    <source>
        <dbReference type="PROSITE" id="PS50994"/>
    </source>
</evidence>
<dbReference type="InterPro" id="IPR001995">
    <property type="entry name" value="Peptidase_A2_cat"/>
</dbReference>
<keyword evidence="12" id="KW-1185">Reference proteome</keyword>
<sequence>KVNGPAQKKNAKLPLKGFFVTSLGRCKYLDSNKLPSLMSAYEREELMEDQQMNPMIKMIVEAVKDGKAEAKKKLPAMLKNDLELIEIQEGIVVYDNKPVISKEYLKRKAYEWHIKTHTCMAIMKEELNKQYLCIGATTVYAQIYTECRSCQVNGRNKPSKAKSYRWFVAEYPRHRAHVDIMVYDKERILVMVDAFSNYVWAWKLKDKSMDISNWLNQKRIANFTTMKLNTPKYHSESNGLVERHIGILGKKMELFEGVSKTLQECITRSTAAINATKNRAQKFYALGFKKPQPHEEIRIAHIEGMDGKEHFISIDYVKENGMTKDTGMDSDLWNITHLFQEAPLVPIHIGLSLESNNKEDDETNKEVNVQESLNHPQSMDELLNISDSKEDNETNKKVNVQEGLDHPLSVDELLNISDNKENEETDKEDSSLDSFNHSLVEGEFFDENISTMNLIEKRIENDGHVESLWENYEVIYAVDGSANNAKKESHHGIGIVKWVYKEDTIQFFNASNLFEQATSDKMEVVAILIAHLLVEENNDGKTVILSDNLYAVEAINNITKMKAYASNEKQPHQKLWEKMNFIRVGMRQAKPDVMHCSSKKLRLNKAADFLAKDYPISKVASVLEPLKIRNMTTAKLTKQLCLKFKTKTKPKAGGSRFRFDFVTINVLNFLVSNSPRVPKYFYISLTTGGLKIGKLMMTIPHINSQHDSTSSTYSNKIQNRYKSLQDLTYNELRDLCTYKSLKKELLIRLILEEEYISQNEQHLQNYLTIGILTKSQNFNINDNFIDEFNFSNEIFNITPNINNEIISDTRDKAININFANMEVENFDKQKLSFKKWTDRLETEFLLKDIPNEKKLAWFYLKLGQTIEYLPDRSPHDTYETYKQKIITKFPEEIPQSQHLSNFGIFRPTMTAKDIDRLAELAALAYKDRSEAEQVNHIIGKLLEITRDPFQRYVIENTKNYPLNKALTEIKSILKPVYGVVSRSNTIRCSFCNFPNHSENECIQENLSTTTNTLQKNSFVTEDNIDLDEMFIFEENLFPSEKDNENKTNSQAIVSYMKKIIHVTALLDTGASITCISHDLAKNLNLIATSETTVKSFQKRISKVPKYESDTNLLFIEYQHHIISLKKVIIADNDHEIILGRDAKAQIDQSIEDENKCKEMVRKNFPNNISRDRFDLGQCSIKAPPIIFKSLEMESFKRYDLPKDVENKMMHDVNKLIEMNIIEPGIADYILNSLGTYCSAKPSYFLQHLNQFTHISSIDLTQAYMQILISDQDFNKVGFHLGSRLYIVKRLMFGMHSSPGIWQSIIDEILKNTIAISYQDDIIVATTGTIEHHLHELHNTMVALSQNNLKINLDKSSFGRKSINYLGFHITPRGISIQQKFIDFLNNIKQPQSIHDLRSFRGIVGFLRNHIEGLAPLEDEMNTFIGGTSKQNGKHKISIPSSVLSKIEVIKDKIRHAPLLHHIDLKLPFLIFCDASEFGFGSLLAQPCKPLTDYTTVQQDQVVPIAFHSRSIRNHRRLIPAVLLELMCIADCLVNFKELLYNRCLYIFTDHRNLQKIIKESTDPRYRKYIFTILTFTPEDIIFIPGHKNTIPDYLSRCGSPSPSPIQEEEENLIIEEKNDNKENIANKLFIQVYIKNNHLSLKKIFFRVKEYLIKNIKKEKKIRQIMAILRKKLNDCEVCRLNNDTRRKKINKNNERFLNLEPFQEISLDCTFINNNTIVVAIDHASGYVIAKIIPDQSINSIKSFLQQRIFYIFGLPNRIHLDNFKTFTSKKFLKEMEDFNTRITFADPDSHSTNPLVERMNRTIKLAVRKTENWRKKFEQIIFNINHSEYEDLNISPHDVVFAYKVKKFNANIEESNRQLFAGELKQIANIIRHLPKEIIMKNRKQYPNSSSNRNKLVKINEESLDTDTITRSLQTHTVFCFPWSNSFFIKKKEVFNTFYNNKNLNESQPNQSTPLLPCAPIADTADAPPAAAPAPTSSLPPTGFQLFIPKRGGFN</sequence>
<dbReference type="SUPFAM" id="SSF56672">
    <property type="entry name" value="DNA/RNA polymerases"/>
    <property type="match status" value="1"/>
</dbReference>
<dbReference type="GO" id="GO:0003676">
    <property type="term" value="F:nucleic acid binding"/>
    <property type="evidence" value="ECO:0007669"/>
    <property type="project" value="InterPro"/>
</dbReference>
<dbReference type="CDD" id="cd00303">
    <property type="entry name" value="retropepsin_like"/>
    <property type="match status" value="1"/>
</dbReference>
<evidence type="ECO:0000256" key="4">
    <source>
        <dbReference type="ARBA" id="ARBA00022722"/>
    </source>
</evidence>
<keyword evidence="2" id="KW-0808">Transferase</keyword>
<dbReference type="PROSITE" id="PS50994">
    <property type="entry name" value="INTEGRASE"/>
    <property type="match status" value="1"/>
</dbReference>
<reference evidence="13" key="1">
    <citation type="submission" date="2024-02" db="UniProtKB">
        <authorList>
            <consortium name="WormBaseParasite"/>
        </authorList>
    </citation>
    <scope>IDENTIFICATION</scope>
</reference>
<accession>A0AAF5DJF1</accession>
<keyword evidence="5" id="KW-0255">Endonuclease</keyword>
<dbReference type="GO" id="GO:0003964">
    <property type="term" value="F:RNA-directed DNA polymerase activity"/>
    <property type="evidence" value="ECO:0007669"/>
    <property type="project" value="UniProtKB-KW"/>
</dbReference>
<dbReference type="Gene3D" id="3.10.10.10">
    <property type="entry name" value="HIV Type 1 Reverse Transcriptase, subunit A, domain 1"/>
    <property type="match status" value="1"/>
</dbReference>
<dbReference type="CDD" id="cd01647">
    <property type="entry name" value="RT_LTR"/>
    <property type="match status" value="1"/>
</dbReference>
<dbReference type="InterPro" id="IPR050951">
    <property type="entry name" value="Retrovirus_Pol_polyprotein"/>
</dbReference>
<dbReference type="WBParaSite" id="TCONS_00014023.p1">
    <property type="protein sequence ID" value="TCONS_00014023.p1"/>
    <property type="gene ID" value="XLOC_009171"/>
</dbReference>
<feature type="compositionally biased region" description="Polar residues" evidence="9">
    <location>
        <begin position="366"/>
        <end position="377"/>
    </location>
</feature>
<dbReference type="AlphaFoldDB" id="A0AAF5DJF1"/>
<dbReference type="GO" id="GO:0015074">
    <property type="term" value="P:DNA integration"/>
    <property type="evidence" value="ECO:0007669"/>
    <property type="project" value="InterPro"/>
</dbReference>
<dbReference type="SUPFAM" id="SSF50630">
    <property type="entry name" value="Acid proteases"/>
    <property type="match status" value="1"/>
</dbReference>
<feature type="domain" description="Integrase catalytic" evidence="11">
    <location>
        <begin position="1698"/>
        <end position="1885"/>
    </location>
</feature>